<reference evidence="2 3" key="1">
    <citation type="submission" date="2012-03" db="EMBL/GenBank/DDBJ databases">
        <authorList>
            <person name="Harkins D.M."/>
            <person name="Madupu R."/>
            <person name="Durkin A.S."/>
            <person name="Torralba M."/>
            <person name="Methe B."/>
            <person name="Sutton G.G."/>
            <person name="Nelson K.E."/>
        </authorList>
    </citation>
    <scope>NUCLEOTIDE SEQUENCE [LARGE SCALE GENOMIC DNA]</scope>
    <source>
        <strain evidence="2 3">CCUG 2042</strain>
    </source>
</reference>
<keyword evidence="1" id="KW-0472">Membrane</keyword>
<keyword evidence="3" id="KW-1185">Reference proteome</keyword>
<dbReference type="AlphaFoldDB" id="I3D6K7"/>
<dbReference type="Proteomes" id="UP000006457">
    <property type="component" value="Unassembled WGS sequence"/>
</dbReference>
<gene>
    <name evidence="2" type="ORF">HMPREF1052_0673</name>
</gene>
<comment type="caution">
    <text evidence="2">The sequence shown here is derived from an EMBL/GenBank/DDBJ whole genome shotgun (WGS) entry which is preliminary data.</text>
</comment>
<feature type="transmembrane region" description="Helical" evidence="1">
    <location>
        <begin position="9"/>
        <end position="30"/>
    </location>
</feature>
<evidence type="ECO:0000313" key="2">
    <source>
        <dbReference type="EMBL" id="EIJ67350.1"/>
    </source>
</evidence>
<name>I3D6K7_9PAST</name>
<protein>
    <recommendedName>
        <fullName evidence="4">Fimbrial assembly protein PilN</fullName>
    </recommendedName>
</protein>
<keyword evidence="1" id="KW-0812">Transmembrane</keyword>
<organism evidence="2 3">
    <name type="scientific">Pasteurella bettyae CCUG 2042</name>
    <dbReference type="NCBI Taxonomy" id="1095749"/>
    <lineage>
        <taxon>Bacteria</taxon>
        <taxon>Pseudomonadati</taxon>
        <taxon>Pseudomonadota</taxon>
        <taxon>Gammaproteobacteria</taxon>
        <taxon>Pasteurellales</taxon>
        <taxon>Pasteurellaceae</taxon>
        <taxon>Pasteurella</taxon>
    </lineage>
</organism>
<keyword evidence="1" id="KW-1133">Transmembrane helix</keyword>
<evidence type="ECO:0008006" key="4">
    <source>
        <dbReference type="Google" id="ProtNLM"/>
    </source>
</evidence>
<dbReference type="PIRSF" id="PIRSF020785">
    <property type="entry name" value="Competence_ComB"/>
    <property type="match status" value="1"/>
</dbReference>
<accession>I3D6K7</accession>
<evidence type="ECO:0000313" key="3">
    <source>
        <dbReference type="Proteomes" id="UP000006457"/>
    </source>
</evidence>
<dbReference type="PATRIC" id="fig|1095749.3.peg.2011"/>
<dbReference type="InterPro" id="IPR016778">
    <property type="entry name" value="Competence_ComB"/>
</dbReference>
<proteinExistence type="predicted"/>
<evidence type="ECO:0000256" key="1">
    <source>
        <dbReference type="SAM" id="Phobius"/>
    </source>
</evidence>
<dbReference type="EMBL" id="AJSX01000047">
    <property type="protein sequence ID" value="EIJ67350.1"/>
    <property type="molecule type" value="Genomic_DNA"/>
</dbReference>
<sequence>MFRQQQRRLVFKIWGFITALCLTYVGLSYWNQHLQQMIVIKQHQFQQQQTMLSKLEYQLTQLRQEQEWGEGQLLVSSNEVLQLMTWLKDLPFIQGELTEFYVEKERIKLKGRVTQQSEFDHIQQYISQSSFIQTHQLNHFITLSDSTIEFGFDIYWK</sequence>